<keyword evidence="2" id="KW-1185">Reference proteome</keyword>
<organism evidence="1 2">
    <name type="scientific">Cetraspora pellucida</name>
    <dbReference type="NCBI Taxonomy" id="1433469"/>
    <lineage>
        <taxon>Eukaryota</taxon>
        <taxon>Fungi</taxon>
        <taxon>Fungi incertae sedis</taxon>
        <taxon>Mucoromycota</taxon>
        <taxon>Glomeromycotina</taxon>
        <taxon>Glomeromycetes</taxon>
        <taxon>Diversisporales</taxon>
        <taxon>Gigasporaceae</taxon>
        <taxon>Cetraspora</taxon>
    </lineage>
</organism>
<name>A0ACA9QCS0_9GLOM</name>
<protein>
    <submittedName>
        <fullName evidence="1">7844_t:CDS:1</fullName>
    </submittedName>
</protein>
<proteinExistence type="predicted"/>
<sequence length="125" mass="14692">PAIVFPEPCPYDVTQDLPTQLFLAYDAMKRVKEKGKRVESLAYTYYFGARLHLMTPTEKSTIQGKYTSYFIRATTRLYYLFEPFGVEQLHRTTHTKLSMIANLKKEEFQCLCQYEPVEHAFFGEE</sequence>
<gene>
    <name evidence="1" type="ORF">SPELUC_LOCUS14111</name>
</gene>
<dbReference type="Proteomes" id="UP000789366">
    <property type="component" value="Unassembled WGS sequence"/>
</dbReference>
<feature type="non-terminal residue" evidence="1">
    <location>
        <position position="125"/>
    </location>
</feature>
<reference evidence="1" key="1">
    <citation type="submission" date="2021-06" db="EMBL/GenBank/DDBJ databases">
        <authorList>
            <person name="Kallberg Y."/>
            <person name="Tangrot J."/>
            <person name="Rosling A."/>
        </authorList>
    </citation>
    <scope>NUCLEOTIDE SEQUENCE</scope>
    <source>
        <strain evidence="1">28 12/20/2015</strain>
    </source>
</reference>
<feature type="non-terminal residue" evidence="1">
    <location>
        <position position="1"/>
    </location>
</feature>
<comment type="caution">
    <text evidence="1">The sequence shown here is derived from an EMBL/GenBank/DDBJ whole genome shotgun (WGS) entry which is preliminary data.</text>
</comment>
<dbReference type="EMBL" id="CAJVPW010040048">
    <property type="protein sequence ID" value="CAG8745531.1"/>
    <property type="molecule type" value="Genomic_DNA"/>
</dbReference>
<evidence type="ECO:0000313" key="1">
    <source>
        <dbReference type="EMBL" id="CAG8745531.1"/>
    </source>
</evidence>
<accession>A0ACA9QCS0</accession>
<evidence type="ECO:0000313" key="2">
    <source>
        <dbReference type="Proteomes" id="UP000789366"/>
    </source>
</evidence>